<accession>A0A250LKV0</accession>
<organism evidence="1">
    <name type="scientific">Burkholderia contaminans</name>
    <dbReference type="NCBI Taxonomy" id="488447"/>
    <lineage>
        <taxon>Bacteria</taxon>
        <taxon>Pseudomonadati</taxon>
        <taxon>Pseudomonadota</taxon>
        <taxon>Betaproteobacteria</taxon>
        <taxon>Burkholderiales</taxon>
        <taxon>Burkholderiaceae</taxon>
        <taxon>Burkholderia</taxon>
        <taxon>Burkholderia cepacia complex</taxon>
    </lineage>
</organism>
<proteinExistence type="predicted"/>
<protein>
    <submittedName>
        <fullName evidence="1">Uncharacterized protein</fullName>
    </submittedName>
</protein>
<reference evidence="1" key="2">
    <citation type="journal article" date="2017" name="Genome Announc.">
        <title>High-Quality Draft Genome Sequence of Burkholderia contaminans CH-1, a Gram-Negative Bacterium That Metabolizes 2-Azahypoxanthine, a Plant Growth-Regulating Compound.</title>
        <authorList>
            <person name="Choi J.-H."/>
            <person name="Sugiura H."/>
            <person name="Moriuchi R."/>
            <person name="Kawagishi H."/>
            <person name="Dohra H."/>
        </authorList>
    </citation>
    <scope>NUCLEOTIDE SEQUENCE</scope>
    <source>
        <strain evidence="1">CH-1</strain>
        <plasmid evidence="1">pBC453</plasmid>
    </source>
</reference>
<dbReference type="AlphaFoldDB" id="A0A250LKV0"/>
<reference evidence="1" key="1">
    <citation type="journal article" date="2016" name="Biosci. Biotechnol. Biochem.">
        <title>Bioconversion of AHX to AOH by resting cells of Burkholderia contaminans CH-1.</title>
        <authorList>
            <person name="Choi J.H."/>
            <person name="Kikuchi A."/>
            <person name="Pumkaeo P."/>
            <person name="Hirai H."/>
            <person name="Tokuyama S."/>
            <person name="Kawagishi H."/>
        </authorList>
    </citation>
    <scope>NUCLEOTIDE SEQUENCE</scope>
    <source>
        <strain evidence="1">CH-1</strain>
        <plasmid evidence="1">pBC453</plasmid>
    </source>
</reference>
<geneLocation type="plasmid" evidence="1">
    <name>pBC453</name>
</geneLocation>
<name>A0A250LKV0_9BURK</name>
<dbReference type="EMBL" id="AP018360">
    <property type="protein sequence ID" value="BBA45196.1"/>
    <property type="molecule type" value="Genomic_DNA"/>
</dbReference>
<evidence type="ECO:0000313" key="1">
    <source>
        <dbReference type="EMBL" id="BBA45196.1"/>
    </source>
</evidence>
<keyword evidence="1" id="KW-0614">Plasmid</keyword>
<sequence>MMMALRQYPAGTKIRIGTRIFRRVSTGTFWREEHDVPGNCVSRPSCSLENLEQSSGMTHEVLTAAEAN</sequence>
<gene>
    <name evidence="1" type="ORF">BCCH1_77070</name>
</gene>